<keyword evidence="2" id="KW-1185">Reference proteome</keyword>
<sequence>MNQASIHVLHYMLLRHITRITASAALILIAASCSSTGSRPSGPPTVVAHKEAARALEGKRPMALQWISWDHFGVAEVRNINKTYWISGRQQSRINGDFLKINGRISQIDATGFTFVGDITTKVYHINDGKPFTRSGPQRFLANTRRGYWRLANMNNPFGVTDYVDIFFNINTARQRPADAVL</sequence>
<organism evidence="1 2">
    <name type="scientific">Sulfuriroseicoccus oceanibius</name>
    <dbReference type="NCBI Taxonomy" id="2707525"/>
    <lineage>
        <taxon>Bacteria</taxon>
        <taxon>Pseudomonadati</taxon>
        <taxon>Verrucomicrobiota</taxon>
        <taxon>Verrucomicrobiia</taxon>
        <taxon>Verrucomicrobiales</taxon>
        <taxon>Verrucomicrobiaceae</taxon>
        <taxon>Sulfuriroseicoccus</taxon>
    </lineage>
</organism>
<dbReference type="AlphaFoldDB" id="A0A7T7EZL9"/>
<dbReference type="KEGG" id="soa:G3M56_008905"/>
<accession>A0A7T7EZL9</accession>
<name>A0A7T7EZL9_9BACT</name>
<evidence type="ECO:0000313" key="2">
    <source>
        <dbReference type="Proteomes" id="UP000475117"/>
    </source>
</evidence>
<gene>
    <name evidence="1" type="ORF">G3M56_008905</name>
</gene>
<proteinExistence type="predicted"/>
<dbReference type="EMBL" id="CP066776">
    <property type="protein sequence ID" value="QQL44013.1"/>
    <property type="molecule type" value="Genomic_DNA"/>
</dbReference>
<protein>
    <submittedName>
        <fullName evidence="1">Uncharacterized protein</fullName>
    </submittedName>
</protein>
<reference evidence="1 2" key="1">
    <citation type="submission" date="2020-12" db="EMBL/GenBank/DDBJ databases">
        <title>Sulforoseuscoccus oceanibium gen. nov., sp. nov., a representative of the phylum Verrucomicrobia with special cytoplasmic membrane, and proposal of Sulforoseuscoccusaceae fam. nov.</title>
        <authorList>
            <person name="Xi F."/>
        </authorList>
    </citation>
    <scope>NUCLEOTIDE SEQUENCE [LARGE SCALE GENOMIC DNA]</scope>
    <source>
        <strain evidence="1 2">T37</strain>
    </source>
</reference>
<dbReference type="RefSeq" id="WP_164363414.1">
    <property type="nucleotide sequence ID" value="NZ_CP066776.1"/>
</dbReference>
<evidence type="ECO:0000313" key="1">
    <source>
        <dbReference type="EMBL" id="QQL44013.1"/>
    </source>
</evidence>
<dbReference type="Proteomes" id="UP000475117">
    <property type="component" value="Chromosome"/>
</dbReference>